<keyword evidence="3" id="KW-1185">Reference proteome</keyword>
<dbReference type="SUPFAM" id="SSF51556">
    <property type="entry name" value="Metallo-dependent hydrolases"/>
    <property type="match status" value="1"/>
</dbReference>
<proteinExistence type="predicted"/>
<comment type="caution">
    <text evidence="2">The sequence shown here is derived from an EMBL/GenBank/DDBJ whole genome shotgun (WGS) entry which is preliminary data.</text>
</comment>
<dbReference type="PANTHER" id="PTHR35563">
    <property type="entry name" value="BARREL METAL-DEPENDENT HYDROLASE, PUTATIVE (AFU_ORTHOLOGUE AFUA_1G16240)-RELATED"/>
    <property type="match status" value="1"/>
</dbReference>
<gene>
    <name evidence="2" type="ORF">Q8A70_25325</name>
</gene>
<dbReference type="InterPro" id="IPR006680">
    <property type="entry name" value="Amidohydro-rel"/>
</dbReference>
<evidence type="ECO:0000313" key="3">
    <source>
        <dbReference type="Proteomes" id="UP001230156"/>
    </source>
</evidence>
<dbReference type="Gene3D" id="3.20.20.140">
    <property type="entry name" value="Metal-dependent hydrolases"/>
    <property type="match status" value="1"/>
</dbReference>
<dbReference type="Pfam" id="PF04909">
    <property type="entry name" value="Amidohydro_2"/>
    <property type="match status" value="1"/>
</dbReference>
<feature type="domain" description="Amidohydrolase-related" evidence="1">
    <location>
        <begin position="11"/>
        <end position="271"/>
    </location>
</feature>
<dbReference type="PANTHER" id="PTHR35563:SF2">
    <property type="entry name" value="BARREL METAL-DEPENDENT HYDROLASE, PUTATIVE (AFU_ORTHOLOGUE AFUA_1G16240)-RELATED"/>
    <property type="match status" value="1"/>
</dbReference>
<name>A0ABU0YVX9_9PROT</name>
<dbReference type="RefSeq" id="WP_379961002.1">
    <property type="nucleotide sequence ID" value="NZ_JAUYVI010000009.1"/>
</dbReference>
<protein>
    <submittedName>
        <fullName evidence="2">Amidohydrolase family protein</fullName>
    </submittedName>
</protein>
<dbReference type="EMBL" id="JAUYVI010000009">
    <property type="protein sequence ID" value="MDQ7251033.1"/>
    <property type="molecule type" value="Genomic_DNA"/>
</dbReference>
<sequence length="272" mass="28799">MPPDAVRGSAVDCHVHVFGSSRDVPAPRVPHPERAAALKDVTALGAALGFRRYVLTQPSFLGFDNSHMLATVATNPDSMRAVAWLPPSTDPGDLVALAASGVVGLRFPLKYASELPDWDAYAALFAAAAARGIHVELGLAGVALIAAARKVLAGGASVVVAHLGMFDAAVGPDKDPAFAALLELAATRKVWVKLSAPYRAPRPFADRACAQLLGAFGPDRAVWGSDWPHVAQQLDRRTTYPASLDWLRDRVPDARILRQILVASPAALYGFT</sequence>
<evidence type="ECO:0000259" key="1">
    <source>
        <dbReference type="Pfam" id="PF04909"/>
    </source>
</evidence>
<organism evidence="2 3">
    <name type="scientific">Dongia sedimenti</name>
    <dbReference type="NCBI Taxonomy" id="3064282"/>
    <lineage>
        <taxon>Bacteria</taxon>
        <taxon>Pseudomonadati</taxon>
        <taxon>Pseudomonadota</taxon>
        <taxon>Alphaproteobacteria</taxon>
        <taxon>Rhodospirillales</taxon>
        <taxon>Dongiaceae</taxon>
        <taxon>Dongia</taxon>
    </lineage>
</organism>
<reference evidence="3" key="1">
    <citation type="submission" date="2023-08" db="EMBL/GenBank/DDBJ databases">
        <title>Rhodospirillaceae gen. nov., a novel taxon isolated from the Yangtze River Yuezi River estuary sludge.</title>
        <authorList>
            <person name="Ruan L."/>
        </authorList>
    </citation>
    <scope>NUCLEOTIDE SEQUENCE [LARGE SCALE GENOMIC DNA]</scope>
    <source>
        <strain evidence="3">R-7</strain>
    </source>
</reference>
<accession>A0ABU0YVX9</accession>
<dbReference type="Proteomes" id="UP001230156">
    <property type="component" value="Unassembled WGS sequence"/>
</dbReference>
<dbReference type="InterPro" id="IPR052358">
    <property type="entry name" value="Aro_Compnd_Degr_Hydrolases"/>
</dbReference>
<evidence type="ECO:0000313" key="2">
    <source>
        <dbReference type="EMBL" id="MDQ7251033.1"/>
    </source>
</evidence>
<dbReference type="InterPro" id="IPR032466">
    <property type="entry name" value="Metal_Hydrolase"/>
</dbReference>